<dbReference type="PANTHER" id="PTHR15549:SF6">
    <property type="entry name" value="MID2 DOMAIN-CONTAINING PROTEIN"/>
    <property type="match status" value="1"/>
</dbReference>
<keyword evidence="4 6" id="KW-0472">Membrane</keyword>
<proteinExistence type="predicted"/>
<feature type="compositionally biased region" description="Polar residues" evidence="5">
    <location>
        <begin position="68"/>
        <end position="108"/>
    </location>
</feature>
<organism evidence="7 8">
    <name type="scientific">Fusarium acuminatum</name>
    <dbReference type="NCBI Taxonomy" id="5515"/>
    <lineage>
        <taxon>Eukaryota</taxon>
        <taxon>Fungi</taxon>
        <taxon>Dikarya</taxon>
        <taxon>Ascomycota</taxon>
        <taxon>Pezizomycotina</taxon>
        <taxon>Sordariomycetes</taxon>
        <taxon>Hypocreomycetidae</taxon>
        <taxon>Hypocreales</taxon>
        <taxon>Nectriaceae</taxon>
        <taxon>Fusarium</taxon>
        <taxon>Fusarium tricinctum species complex</taxon>
    </lineage>
</organism>
<feature type="transmembrane region" description="Helical" evidence="6">
    <location>
        <begin position="118"/>
        <end position="142"/>
    </location>
</feature>
<evidence type="ECO:0000256" key="2">
    <source>
        <dbReference type="ARBA" id="ARBA00022692"/>
    </source>
</evidence>
<gene>
    <name evidence="7" type="ORF">QYS62_007476</name>
</gene>
<evidence type="ECO:0000256" key="1">
    <source>
        <dbReference type="ARBA" id="ARBA00004167"/>
    </source>
</evidence>
<dbReference type="PANTHER" id="PTHR15549">
    <property type="entry name" value="PAIRED IMMUNOGLOBULIN-LIKE TYPE 2 RECEPTOR"/>
    <property type="match status" value="1"/>
</dbReference>
<evidence type="ECO:0000256" key="3">
    <source>
        <dbReference type="ARBA" id="ARBA00022989"/>
    </source>
</evidence>
<feature type="region of interest" description="Disordered" evidence="5">
    <location>
        <begin position="57"/>
        <end position="113"/>
    </location>
</feature>
<sequence>MSGPPFITTVKQPVTLVVSVEGGNFTTTVEAAEISAAPEQKVVVSGVIGVATTGAATDTAASKPSDAPTASSTVAEETESGTGDKSTDTMSTASTSETSLAVTSPSSDGSSGGISGGAVAGAAIGCLIAGVALGLIVAFILFRRRRRSSSASPGFIQATRQDPEPKGGPQVTIASSGHDAELSQFLLEATPDKEIQGELRSLSELIYNHVGNYYHGPQVQANPVEVAQSLVNIGYSPELSGLPAETVSAVCLAPKTCHVGLRHVISHIIFRSLDFGSTSGLSMLPLPVAAMAQANPSAERANNPAISLARSRWRSLSALLLHPSPSERTPLPVPEAEAYANANALASELNKFLQLFVVQDSASQRNQTKHLQDVIVECTKLGYIVLSQPSDWGFVFSYDSSMDKSHRIVVCPGLEKLSHTNGMRYRSPMEVAAPETMPL</sequence>
<accession>A0ABZ2X107</accession>
<reference evidence="7 8" key="1">
    <citation type="submission" date="2024-04" db="EMBL/GenBank/DDBJ databases">
        <title>Complete genome sequence of Fusarium acuminatum.</title>
        <authorList>
            <person name="Lan B."/>
        </authorList>
    </citation>
    <scope>NUCLEOTIDE SEQUENCE [LARGE SCALE GENOMIC DNA]</scope>
    <source>
        <strain evidence="7">1A</strain>
    </source>
</reference>
<keyword evidence="2 6" id="KW-0812">Transmembrane</keyword>
<name>A0ABZ2X107_9HYPO</name>
<evidence type="ECO:0000256" key="5">
    <source>
        <dbReference type="SAM" id="MobiDB-lite"/>
    </source>
</evidence>
<evidence type="ECO:0000256" key="6">
    <source>
        <dbReference type="SAM" id="Phobius"/>
    </source>
</evidence>
<evidence type="ECO:0000313" key="7">
    <source>
        <dbReference type="EMBL" id="WZH46400.1"/>
    </source>
</evidence>
<dbReference type="InterPro" id="IPR051694">
    <property type="entry name" value="Immunoregulatory_rcpt-like"/>
</dbReference>
<keyword evidence="8" id="KW-1185">Reference proteome</keyword>
<evidence type="ECO:0000256" key="4">
    <source>
        <dbReference type="ARBA" id="ARBA00023136"/>
    </source>
</evidence>
<dbReference type="EMBL" id="CP151263">
    <property type="protein sequence ID" value="WZH46400.1"/>
    <property type="molecule type" value="Genomic_DNA"/>
</dbReference>
<protein>
    <submittedName>
        <fullName evidence="7">Uncharacterized protein</fullName>
    </submittedName>
</protein>
<evidence type="ECO:0000313" key="8">
    <source>
        <dbReference type="Proteomes" id="UP001489902"/>
    </source>
</evidence>
<comment type="subcellular location">
    <subcellularLocation>
        <location evidence="1">Membrane</location>
        <topology evidence="1">Single-pass membrane protein</topology>
    </subcellularLocation>
</comment>
<dbReference type="Proteomes" id="UP001489902">
    <property type="component" value="Chromosome 4"/>
</dbReference>
<feature type="region of interest" description="Disordered" evidence="5">
    <location>
        <begin position="151"/>
        <end position="172"/>
    </location>
</feature>
<keyword evidence="3 6" id="KW-1133">Transmembrane helix</keyword>